<dbReference type="InterPro" id="IPR045540">
    <property type="entry name" value="YegS/DAGK_C"/>
</dbReference>
<dbReference type="PANTHER" id="PTHR12358:SF54">
    <property type="entry name" value="SPHINGOSINE KINASE RELATED PROTEIN"/>
    <property type="match status" value="1"/>
</dbReference>
<keyword evidence="4" id="KW-0067">ATP-binding</keyword>
<dbReference type="InterPro" id="IPR001206">
    <property type="entry name" value="Diacylglycerol_kinase_cat_dom"/>
</dbReference>
<dbReference type="Pfam" id="PF00781">
    <property type="entry name" value="DAGK_cat"/>
    <property type="match status" value="1"/>
</dbReference>
<keyword evidence="2" id="KW-0547">Nucleotide-binding</keyword>
<gene>
    <name evidence="6" type="ORF">DRP44_00915</name>
</gene>
<dbReference type="Gene3D" id="3.40.50.10330">
    <property type="entry name" value="Probable inorganic polyphosphate/atp-NAD kinase, domain 1"/>
    <property type="match status" value="1"/>
</dbReference>
<feature type="domain" description="DAGKc" evidence="5">
    <location>
        <begin position="1"/>
        <end position="127"/>
    </location>
</feature>
<keyword evidence="3" id="KW-0418">Kinase</keyword>
<dbReference type="Pfam" id="PF19279">
    <property type="entry name" value="YegS_C"/>
    <property type="match status" value="1"/>
</dbReference>
<organism evidence="6 7">
    <name type="scientific">candidate division TA06 bacterium</name>
    <dbReference type="NCBI Taxonomy" id="2250710"/>
    <lineage>
        <taxon>Bacteria</taxon>
        <taxon>Bacteria division TA06</taxon>
    </lineage>
</organism>
<dbReference type="PANTHER" id="PTHR12358">
    <property type="entry name" value="SPHINGOSINE KINASE"/>
    <property type="match status" value="1"/>
</dbReference>
<reference evidence="6 7" key="1">
    <citation type="submission" date="2018-06" db="EMBL/GenBank/DDBJ databases">
        <title>Extensive metabolic versatility and redundancy in microbially diverse, dynamic hydrothermal sediments.</title>
        <authorList>
            <person name="Dombrowski N."/>
            <person name="Teske A."/>
            <person name="Baker B.J."/>
        </authorList>
    </citation>
    <scope>NUCLEOTIDE SEQUENCE [LARGE SCALE GENOMIC DNA]</scope>
    <source>
        <strain evidence="6">B35_G9</strain>
    </source>
</reference>
<evidence type="ECO:0000313" key="7">
    <source>
        <dbReference type="Proteomes" id="UP000282321"/>
    </source>
</evidence>
<evidence type="ECO:0000256" key="3">
    <source>
        <dbReference type="ARBA" id="ARBA00022777"/>
    </source>
</evidence>
<dbReference type="Gene3D" id="2.60.200.40">
    <property type="match status" value="1"/>
</dbReference>
<sequence length="296" mass="33398">MIGILLNPNAGKGKPVKFKERVKSVVNSLGYTPLFKCTKFRGHEKEVIEEFIGKKIKKIIIMGGDGTINESLRALIGKSTEILPLPMGSGDDYIRSIYGTTDIEVILNKLKKDEWKTFPVGEVKAGNEKYYFINGLGIGFDADVLVKMKNFRFKYLNGPMQYLMSIISTIFFYKANEITFISGDTVDKRKILLLTIGLGKFLGGGFMLLPKANPLKRKFDASIVNEVNKLIFFRLLPSAKNGNHLTSRYVKYIEGIESLIIKSKELIKFHLDGELMPVKYREIEVSIKNEGVKIIV</sequence>
<protein>
    <recommendedName>
        <fullName evidence="5">DAGKc domain-containing protein</fullName>
    </recommendedName>
</protein>
<comment type="caution">
    <text evidence="6">The sequence shown here is derived from an EMBL/GenBank/DDBJ whole genome shotgun (WGS) entry which is preliminary data.</text>
</comment>
<keyword evidence="1" id="KW-0808">Transferase</keyword>
<dbReference type="AlphaFoldDB" id="A0A660SAR0"/>
<dbReference type="InterPro" id="IPR050187">
    <property type="entry name" value="Lipid_Phosphate_FormReg"/>
</dbReference>
<dbReference type="SUPFAM" id="SSF111331">
    <property type="entry name" value="NAD kinase/diacylglycerol kinase-like"/>
    <property type="match status" value="1"/>
</dbReference>
<dbReference type="InterPro" id="IPR017438">
    <property type="entry name" value="ATP-NAD_kinase_N"/>
</dbReference>
<dbReference type="GO" id="GO:0005524">
    <property type="term" value="F:ATP binding"/>
    <property type="evidence" value="ECO:0007669"/>
    <property type="project" value="UniProtKB-KW"/>
</dbReference>
<evidence type="ECO:0000313" key="6">
    <source>
        <dbReference type="EMBL" id="RKX67925.1"/>
    </source>
</evidence>
<dbReference type="EMBL" id="QNBC01000006">
    <property type="protein sequence ID" value="RKX67925.1"/>
    <property type="molecule type" value="Genomic_DNA"/>
</dbReference>
<evidence type="ECO:0000256" key="2">
    <source>
        <dbReference type="ARBA" id="ARBA00022741"/>
    </source>
</evidence>
<dbReference type="PROSITE" id="PS50146">
    <property type="entry name" value="DAGK"/>
    <property type="match status" value="1"/>
</dbReference>
<dbReference type="Proteomes" id="UP000282321">
    <property type="component" value="Unassembled WGS sequence"/>
</dbReference>
<dbReference type="GO" id="GO:0016301">
    <property type="term" value="F:kinase activity"/>
    <property type="evidence" value="ECO:0007669"/>
    <property type="project" value="UniProtKB-KW"/>
</dbReference>
<accession>A0A660SAR0</accession>
<evidence type="ECO:0000259" key="5">
    <source>
        <dbReference type="PROSITE" id="PS50146"/>
    </source>
</evidence>
<name>A0A660SAR0_UNCT6</name>
<evidence type="ECO:0000256" key="1">
    <source>
        <dbReference type="ARBA" id="ARBA00022679"/>
    </source>
</evidence>
<dbReference type="InterPro" id="IPR016064">
    <property type="entry name" value="NAD/diacylglycerol_kinase_sf"/>
</dbReference>
<evidence type="ECO:0000256" key="4">
    <source>
        <dbReference type="ARBA" id="ARBA00022840"/>
    </source>
</evidence>
<proteinExistence type="predicted"/>